<dbReference type="Proteomes" id="UP000239326">
    <property type="component" value="Chromosome"/>
</dbReference>
<protein>
    <recommendedName>
        <fullName evidence="4">Nuclear transport factor 2 family protein</fullName>
    </recommendedName>
</protein>
<sequence>MDMFFSRRRLMHLLSASVLVALAAGCATGVTGLSDASNSQKDSEKVALLKRAQEYWAANQKNDSVEAWKYEELSKDPAWTLEAYLKRGGIVYDAVEVREVKEIEGDRAKVTVAMRYSVPMLRLKGQEAVAQDEWRLIDGIWFHARKAIPASPAS</sequence>
<organism evidence="2 3">
    <name type="scientific">Simplicispira suum</name>
    <dbReference type="NCBI Taxonomy" id="2109915"/>
    <lineage>
        <taxon>Bacteria</taxon>
        <taxon>Pseudomonadati</taxon>
        <taxon>Pseudomonadota</taxon>
        <taxon>Betaproteobacteria</taxon>
        <taxon>Burkholderiales</taxon>
        <taxon>Comamonadaceae</taxon>
        <taxon>Simplicispira</taxon>
    </lineage>
</organism>
<accession>A0A2S0MXV4</accession>
<keyword evidence="3" id="KW-1185">Reference proteome</keyword>
<evidence type="ECO:0000256" key="1">
    <source>
        <dbReference type="SAM" id="SignalP"/>
    </source>
</evidence>
<name>A0A2S0MXV4_9BURK</name>
<proteinExistence type="predicted"/>
<dbReference type="KEGG" id="simp:C6571_04995"/>
<feature type="chain" id="PRO_5015608587" description="Nuclear transport factor 2 family protein" evidence="1">
    <location>
        <begin position="24"/>
        <end position="154"/>
    </location>
</feature>
<dbReference type="OrthoDB" id="8810898at2"/>
<keyword evidence="1" id="KW-0732">Signal</keyword>
<dbReference type="PROSITE" id="PS51318">
    <property type="entry name" value="TAT"/>
    <property type="match status" value="1"/>
</dbReference>
<dbReference type="PROSITE" id="PS51257">
    <property type="entry name" value="PROKAR_LIPOPROTEIN"/>
    <property type="match status" value="1"/>
</dbReference>
<feature type="signal peptide" evidence="1">
    <location>
        <begin position="1"/>
        <end position="23"/>
    </location>
</feature>
<reference evidence="2 3" key="1">
    <citation type="submission" date="2018-03" db="EMBL/GenBank/DDBJ databases">
        <title>Genome sequencing of Simplicispira sp.</title>
        <authorList>
            <person name="Kim S.-J."/>
            <person name="Heo J."/>
            <person name="Kwon S.-W."/>
        </authorList>
    </citation>
    <scope>NUCLEOTIDE SEQUENCE [LARGE SCALE GENOMIC DNA]</scope>
    <source>
        <strain evidence="2 3">SC1-8</strain>
    </source>
</reference>
<dbReference type="RefSeq" id="WP_106445717.1">
    <property type="nucleotide sequence ID" value="NZ_CP027669.1"/>
</dbReference>
<evidence type="ECO:0008006" key="4">
    <source>
        <dbReference type="Google" id="ProtNLM"/>
    </source>
</evidence>
<dbReference type="EMBL" id="CP027669">
    <property type="protein sequence ID" value="AVO40726.1"/>
    <property type="molecule type" value="Genomic_DNA"/>
</dbReference>
<dbReference type="AlphaFoldDB" id="A0A2S0MXV4"/>
<evidence type="ECO:0000313" key="2">
    <source>
        <dbReference type="EMBL" id="AVO40726.1"/>
    </source>
</evidence>
<gene>
    <name evidence="2" type="ORF">C6571_04995</name>
</gene>
<dbReference type="InterPro" id="IPR006311">
    <property type="entry name" value="TAT_signal"/>
</dbReference>
<evidence type="ECO:0000313" key="3">
    <source>
        <dbReference type="Proteomes" id="UP000239326"/>
    </source>
</evidence>